<organism evidence="1 2">
    <name type="scientific">Cyclocybe aegerita</name>
    <name type="common">Black poplar mushroom</name>
    <name type="synonym">Agrocybe aegerita</name>
    <dbReference type="NCBI Taxonomy" id="1973307"/>
    <lineage>
        <taxon>Eukaryota</taxon>
        <taxon>Fungi</taxon>
        <taxon>Dikarya</taxon>
        <taxon>Basidiomycota</taxon>
        <taxon>Agaricomycotina</taxon>
        <taxon>Agaricomycetes</taxon>
        <taxon>Agaricomycetidae</taxon>
        <taxon>Agaricales</taxon>
        <taxon>Agaricineae</taxon>
        <taxon>Bolbitiaceae</taxon>
        <taxon>Cyclocybe</taxon>
    </lineage>
</organism>
<evidence type="ECO:0000313" key="1">
    <source>
        <dbReference type="EMBL" id="CAA7264997.1"/>
    </source>
</evidence>
<dbReference type="EMBL" id="CACVBS010000046">
    <property type="protein sequence ID" value="CAA7264997.1"/>
    <property type="molecule type" value="Genomic_DNA"/>
</dbReference>
<comment type="caution">
    <text evidence="1">The sequence shown here is derived from an EMBL/GenBank/DDBJ whole genome shotgun (WGS) entry which is preliminary data.</text>
</comment>
<evidence type="ECO:0000313" key="2">
    <source>
        <dbReference type="Proteomes" id="UP000467700"/>
    </source>
</evidence>
<keyword evidence="2" id="KW-1185">Reference proteome</keyword>
<dbReference type="AlphaFoldDB" id="A0A8S0WL13"/>
<protein>
    <submittedName>
        <fullName evidence="1">Uncharacterized protein</fullName>
    </submittedName>
</protein>
<accession>A0A8S0WL13</accession>
<dbReference type="Proteomes" id="UP000467700">
    <property type="component" value="Unassembled WGS sequence"/>
</dbReference>
<proteinExistence type="predicted"/>
<gene>
    <name evidence="1" type="ORF">AAE3_LOCUS7329</name>
</gene>
<sequence length="111" mass="12589">MLFRRNSQIQQSEYTQFVTISDGRVPTTRKTTVWMTSAFLTQDSPALGPDEGGPVLFPMLVPTDLPCTLQLLSSPSLKFAQVTAYLDNGNHLISVRKWYTMSSFNWDQLQE</sequence>
<name>A0A8S0WL13_CYCAE</name>
<reference evidence="1 2" key="1">
    <citation type="submission" date="2020-01" db="EMBL/GenBank/DDBJ databases">
        <authorList>
            <person name="Gupta K D."/>
        </authorList>
    </citation>
    <scope>NUCLEOTIDE SEQUENCE [LARGE SCALE GENOMIC DNA]</scope>
</reference>